<protein>
    <submittedName>
        <fullName evidence="2">UDP-glucose--tetrahydrobiopterin glucosyltransferase</fullName>
    </submittedName>
</protein>
<evidence type="ECO:0000313" key="2">
    <source>
        <dbReference type="EMBL" id="PSB30200.1"/>
    </source>
</evidence>
<dbReference type="Pfam" id="PF00534">
    <property type="entry name" value="Glycos_transf_1"/>
    <property type="match status" value="1"/>
</dbReference>
<dbReference type="InterPro" id="IPR001296">
    <property type="entry name" value="Glyco_trans_1"/>
</dbReference>
<dbReference type="OrthoDB" id="9795068at2"/>
<dbReference type="Gene3D" id="3.40.50.2000">
    <property type="entry name" value="Glycogen Phosphorylase B"/>
    <property type="match status" value="2"/>
</dbReference>
<evidence type="ECO:0000259" key="1">
    <source>
        <dbReference type="Pfam" id="PF00534"/>
    </source>
</evidence>
<reference evidence="2 3" key="2">
    <citation type="submission" date="2018-03" db="EMBL/GenBank/DDBJ databases">
        <title>The ancient ancestry and fast evolution of plastids.</title>
        <authorList>
            <person name="Moore K.R."/>
            <person name="Magnabosco C."/>
            <person name="Momper L."/>
            <person name="Gold D.A."/>
            <person name="Bosak T."/>
            <person name="Fournier G.P."/>
        </authorList>
    </citation>
    <scope>NUCLEOTIDE SEQUENCE [LARGE SCALE GENOMIC DNA]</scope>
    <source>
        <strain evidence="2 3">ULC18</strain>
    </source>
</reference>
<dbReference type="Proteomes" id="UP000239576">
    <property type="component" value="Unassembled WGS sequence"/>
</dbReference>
<dbReference type="InterPro" id="IPR050194">
    <property type="entry name" value="Glycosyltransferase_grp1"/>
</dbReference>
<evidence type="ECO:0000313" key="3">
    <source>
        <dbReference type="Proteomes" id="UP000239576"/>
    </source>
</evidence>
<keyword evidence="2" id="KW-0808">Transferase</keyword>
<dbReference type="SUPFAM" id="SSF53756">
    <property type="entry name" value="UDP-Glycosyltransferase/glycogen phosphorylase"/>
    <property type="match status" value="1"/>
</dbReference>
<gene>
    <name evidence="2" type="ORF">C7B82_09545</name>
</gene>
<reference evidence="3" key="1">
    <citation type="submission" date="2018-02" db="EMBL/GenBank/DDBJ databases">
        <authorList>
            <person name="Moore K."/>
            <person name="Momper L."/>
        </authorList>
    </citation>
    <scope>NUCLEOTIDE SEQUENCE [LARGE SCALE GENOMIC DNA]</scope>
    <source>
        <strain evidence="3">ULC18</strain>
    </source>
</reference>
<organism evidence="2 3">
    <name type="scientific">Stenomitos frigidus ULC18</name>
    <dbReference type="NCBI Taxonomy" id="2107698"/>
    <lineage>
        <taxon>Bacteria</taxon>
        <taxon>Bacillati</taxon>
        <taxon>Cyanobacteriota</taxon>
        <taxon>Cyanophyceae</taxon>
        <taxon>Leptolyngbyales</taxon>
        <taxon>Leptolyngbyaceae</taxon>
        <taxon>Stenomitos</taxon>
    </lineage>
</organism>
<keyword evidence="3" id="KW-1185">Reference proteome</keyword>
<dbReference type="PANTHER" id="PTHR45947">
    <property type="entry name" value="SULFOQUINOVOSYL TRANSFERASE SQD2"/>
    <property type="match status" value="1"/>
</dbReference>
<sequence length="361" mass="39302">MTLHRPLRLLLLSTSVGALGSGLGGGVELTLHNIAKALVSRQHTVKIVAPEGSVCDAAPVVEIEGALQTTAQSEGREAPISMPGQAVLANMWTYARQIQDEYDLLVNFAYDWLPFYLTSFFDCPIAHLVSMGSLTDAMDGVIGQTIAQFPDSIGVHSRAQADTFAFGAQCHVLGNGFDLSLYDFCSQPERSLAWVGRLAPEKGLEDAVAAAQATQIPLKIWGVMQDHAYWQEIQQRYPMAPISYEGFLPTAQLQKALGKCQALIMTPHWVEAFGNVAIEALACGVPVIAYRRGGPTEIVQHGRTGWLVEPDDIVGLIDAIAHLEGIDRHTCRQQAEAEYSLEAMGDRLEQWFTTVLAQSGR</sequence>
<dbReference type="GO" id="GO:0016757">
    <property type="term" value="F:glycosyltransferase activity"/>
    <property type="evidence" value="ECO:0007669"/>
    <property type="project" value="InterPro"/>
</dbReference>
<dbReference type="AlphaFoldDB" id="A0A2T1EBU1"/>
<dbReference type="CDD" id="cd03802">
    <property type="entry name" value="GT4_AviGT4-like"/>
    <property type="match status" value="1"/>
</dbReference>
<comment type="caution">
    <text evidence="2">The sequence shown here is derived from an EMBL/GenBank/DDBJ whole genome shotgun (WGS) entry which is preliminary data.</text>
</comment>
<feature type="domain" description="Glycosyl transferase family 1" evidence="1">
    <location>
        <begin position="192"/>
        <end position="331"/>
    </location>
</feature>
<accession>A0A2T1EBU1</accession>
<proteinExistence type="predicted"/>
<dbReference type="EMBL" id="PVWK01000055">
    <property type="protein sequence ID" value="PSB30200.1"/>
    <property type="molecule type" value="Genomic_DNA"/>
</dbReference>
<dbReference type="PANTHER" id="PTHR45947:SF3">
    <property type="entry name" value="SULFOQUINOVOSYL TRANSFERASE SQD2"/>
    <property type="match status" value="1"/>
</dbReference>
<name>A0A2T1EBU1_9CYAN</name>